<dbReference type="EMBL" id="KZ819755">
    <property type="protein sequence ID" value="PWN52853.1"/>
    <property type="molecule type" value="Genomic_DNA"/>
</dbReference>
<accession>A0ACD0P3Z9</accession>
<evidence type="ECO:0000313" key="2">
    <source>
        <dbReference type="Proteomes" id="UP000245626"/>
    </source>
</evidence>
<organism evidence="1 2">
    <name type="scientific">Violaceomyces palustris</name>
    <dbReference type="NCBI Taxonomy" id="1673888"/>
    <lineage>
        <taxon>Eukaryota</taxon>
        <taxon>Fungi</taxon>
        <taxon>Dikarya</taxon>
        <taxon>Basidiomycota</taxon>
        <taxon>Ustilaginomycotina</taxon>
        <taxon>Ustilaginomycetes</taxon>
        <taxon>Violaceomycetales</taxon>
        <taxon>Violaceomycetaceae</taxon>
        <taxon>Violaceomyces</taxon>
    </lineage>
</organism>
<name>A0ACD0P3Z9_9BASI</name>
<evidence type="ECO:0000313" key="1">
    <source>
        <dbReference type="EMBL" id="PWN52853.1"/>
    </source>
</evidence>
<reference evidence="1 2" key="1">
    <citation type="journal article" date="2018" name="Mol. Biol. Evol.">
        <title>Broad Genomic Sampling Reveals a Smut Pathogenic Ancestry of the Fungal Clade Ustilaginomycotina.</title>
        <authorList>
            <person name="Kijpornyongpan T."/>
            <person name="Mondo S.J."/>
            <person name="Barry K."/>
            <person name="Sandor L."/>
            <person name="Lee J."/>
            <person name="Lipzen A."/>
            <person name="Pangilinan J."/>
            <person name="LaButti K."/>
            <person name="Hainaut M."/>
            <person name="Henrissat B."/>
            <person name="Grigoriev I.V."/>
            <person name="Spatafora J.W."/>
            <person name="Aime M.C."/>
        </authorList>
    </citation>
    <scope>NUCLEOTIDE SEQUENCE [LARGE SCALE GENOMIC DNA]</scope>
    <source>
        <strain evidence="1 2">SA 807</strain>
    </source>
</reference>
<gene>
    <name evidence="1" type="ORF">IE53DRAFT_384703</name>
</gene>
<dbReference type="Proteomes" id="UP000245626">
    <property type="component" value="Unassembled WGS sequence"/>
</dbReference>
<proteinExistence type="predicted"/>
<protein>
    <submittedName>
        <fullName evidence="1">4-alpha-glucanotransferase</fullName>
    </submittedName>
</protein>
<sequence>MPSKVNVKRSASVRKSSNGTPSAKVEVQAKASPNSEPIKVYELRLEEDGSPTKDASYIRLPAPVTPYVLRFSIEAGGYASKEGSLWTNFPRAESVFDRAQFSEHKLPTDTSKLFHVDLSITRAGVFEFYVEYTVDAEEKSTSLFSRKDGKAERRQGKHGYFNVDPVLKISPRQPILDSEGRPIATGERGLSISKELAVLSQDAIVLQTFVAKWAGPLSEWPSHLNMARDAGYNMLHFPPLQVRGSSNSPYSIADQNDFSHDLFNKSIKTKEARHKEMRSWLSKIKSDWGILSMTDVVWNHTANNSAWLYEQPDAAYNPFNSPHLTPAEELDRALLEFNAILGDEGLPIDPQNASDVEAIMEGVKTRVLAPLKLWEYYVLDVEGQKDMFVKAWRKRSAGLSRNGASDLFKIDGLTLESAANCLEEHALRGRMSLAARFVTKIDVEAAVQILEQIAGVASDEEVFMAFENALDKINAGLYALYDEDYSAIVENLGGRLRYSRIEASGPKLGRITKENPFFEPYFTRLDPKHPLTKKVDPKKLALAHNGWIWAADPLTDFASADSRVYLRREVIAWGDCVKLRYGKKPEDSPFLWEHMEAYTANLAAMFDGFRIDNCHSTPVHVGEYFLDVARRINPNLYVCAELFTGSAEMDVHFVSRLGINSLIREMENGHDPKEESRLLYRFGVNKPIGSMDEACLAKAGVIQTVSSGVPVPCTIIPLEGSTPHALFMDLTHDNETPSLKRTPEDAITMGALIAFSWSAIGSTKGFDDLYPSLLNVVTEKRKYAVQQKPEDSGIGEVKRFLNHLHTEMVHEGFTEGHVHQENDYIMFHRVHPQTHKGYLCLAHTAFTSRGKGRGHIDPIRLDNTKVRFIMGKSLEITSRESPADDKVLKGLPSRLLDVVPPLLKEGHEGGKTYTEIDIPEYFPPGSIMVFSTLIEGLGKEIDALCTSGAEKAVAGLGLVDLNVLLYRADGEEKDVTGGNDGVYEIPQFGKLVYCGLEGWMGPLRSVIKHNDLGHPICAHLREGTWALDYVHSRLERQLHTFPHLAAPAAWMKERFDAIKEHVPSFLRPKYFAMVINSAYNAARARALEQMSPFVQKGDEFTKSLAMCAVQMNGLVKSASLWPDRDSASMAAGLPFFAASWARMWGRDVFISLRGLYLTTGMYEAAREHILAFGSTLKHGLIPNLLDSGRTPRYNCRDGPWFFAQNVQDYTKMVPGGQSILKDTVKLASSRILSVAELIQEILQEHANGIHFREDSQDNDMRDEGFNIDIEVDWNTGIIFGGNRFNCGTWQDKNGSSARAGNKGIPGSPRDGAAIEITALLKSALSWVDSLQASGQWHTKGVQITQQGKKSFVTYKHWADLIQSSFERCYYIPESPSDDKDYDINPSLVNRRGIYKDVYGTPRDREWSDYQFRSNFPIAMSVAPELFDSNHARSAIDMAHKILVGPLGMKTLDPSDWNYRPNYDQTETDDPATSCGWNYHNGPEWVWLRGFFLRALLIFGLKDKTLSKAAIAHKIHGLLKDHRQHIVSSPWAGLPELTNADGAFCKDSCHTQAWSAATILEALHLLA</sequence>
<keyword evidence="2" id="KW-1185">Reference proteome</keyword>